<dbReference type="PANTHER" id="PTHR35789:SF1">
    <property type="entry name" value="SPORE GERMINATION PROTEIN B3"/>
    <property type="match status" value="1"/>
</dbReference>
<sequence>MNKKMIGFFVLMSFLLTGCWDKEELNDVSIVTGIAVDPGEEKKYKMTVEIVNSPEYGKQGALGNTPVITYSLEGNSLSELSNKMNVGLDRKLIYSHTRVLFINEEIAREGLFGFLDFLERSGHFRNDFNILITKGNPASDFTKITYPIQKSPSLKLHKQIQTFLEEWGGDPRVRLTDFISSIISKGKNPVAATVVLKGDVEKGKNVENNKSLEPEALILIDGIAIFKDDKMLGSIPLKETRAYLWTQKLKHTSLSIPCEEGKEEKELYFDVRVSRSNTKLKVSYKNNNPKLIVKITGETKIQGSECTNDLTKIDVFMEYEKKINEFVKKDITSTIQSIQEEYGVDIFGFGEALYRQDPQKFKKEESKWDEVFAEAEVDVEVDLHLLRSGIKNKSFMTDLKTNKE</sequence>
<gene>
    <name evidence="10" type="ORF">I7822_15270</name>
</gene>
<reference evidence="10 11" key="1">
    <citation type="submission" date="2021-03" db="EMBL/GenBank/DDBJ databases">
        <title>Whole genome sequence of Metabacillus bambusae BG109.</title>
        <authorList>
            <person name="Jeong J.W."/>
        </authorList>
    </citation>
    <scope>NUCLEOTIDE SEQUENCE [LARGE SCALE GENOMIC DNA]</scope>
    <source>
        <strain evidence="10 11">BG109</strain>
    </source>
</reference>
<evidence type="ECO:0000256" key="3">
    <source>
        <dbReference type="ARBA" id="ARBA00022544"/>
    </source>
</evidence>
<keyword evidence="5" id="KW-0472">Membrane</keyword>
<feature type="domain" description="Spore germination GerAC-like C-terminal" evidence="8">
    <location>
        <begin position="221"/>
        <end position="389"/>
    </location>
</feature>
<evidence type="ECO:0000259" key="9">
    <source>
        <dbReference type="Pfam" id="PF25198"/>
    </source>
</evidence>
<dbReference type="Gene3D" id="3.30.300.210">
    <property type="entry name" value="Nutrient germinant receptor protein C, domain 3"/>
    <property type="match status" value="1"/>
</dbReference>
<keyword evidence="4" id="KW-0732">Signal</keyword>
<dbReference type="PANTHER" id="PTHR35789">
    <property type="entry name" value="SPORE GERMINATION PROTEIN B3"/>
    <property type="match status" value="1"/>
</dbReference>
<comment type="subcellular location">
    <subcellularLocation>
        <location evidence="1">Membrane</location>
        <topology evidence="1">Lipid-anchor</topology>
    </subcellularLocation>
</comment>
<dbReference type="RefSeq" id="WP_207979677.1">
    <property type="nucleotide sequence ID" value="NZ_JAGDEL010000011.1"/>
</dbReference>
<proteinExistence type="inferred from homology"/>
<comment type="similarity">
    <text evidence="2">Belongs to the GerABKC lipoprotein family.</text>
</comment>
<evidence type="ECO:0000256" key="1">
    <source>
        <dbReference type="ARBA" id="ARBA00004635"/>
    </source>
</evidence>
<keyword evidence="6" id="KW-0564">Palmitate</keyword>
<evidence type="ECO:0000256" key="2">
    <source>
        <dbReference type="ARBA" id="ARBA00007886"/>
    </source>
</evidence>
<evidence type="ECO:0000256" key="6">
    <source>
        <dbReference type="ARBA" id="ARBA00023139"/>
    </source>
</evidence>
<evidence type="ECO:0000259" key="8">
    <source>
        <dbReference type="Pfam" id="PF05504"/>
    </source>
</evidence>
<evidence type="ECO:0000256" key="7">
    <source>
        <dbReference type="ARBA" id="ARBA00023288"/>
    </source>
</evidence>
<dbReference type="InterPro" id="IPR008844">
    <property type="entry name" value="Spore_GerAC-like"/>
</dbReference>
<dbReference type="InterPro" id="IPR057336">
    <property type="entry name" value="GerAC_N"/>
</dbReference>
<keyword evidence="7" id="KW-0449">Lipoprotein</keyword>
<protein>
    <submittedName>
        <fullName evidence="10">Ger(X)C family spore germination protein</fullName>
    </submittedName>
</protein>
<organism evidence="10 11">
    <name type="scientific">Metabacillus bambusae</name>
    <dbReference type="NCBI Taxonomy" id="2795218"/>
    <lineage>
        <taxon>Bacteria</taxon>
        <taxon>Bacillati</taxon>
        <taxon>Bacillota</taxon>
        <taxon>Bacilli</taxon>
        <taxon>Bacillales</taxon>
        <taxon>Bacillaceae</taxon>
        <taxon>Metabacillus</taxon>
    </lineage>
</organism>
<dbReference type="Pfam" id="PF25198">
    <property type="entry name" value="Spore_GerAC_N"/>
    <property type="match status" value="1"/>
</dbReference>
<dbReference type="Proteomes" id="UP000663981">
    <property type="component" value="Unassembled WGS sequence"/>
</dbReference>
<evidence type="ECO:0000313" key="11">
    <source>
        <dbReference type="Proteomes" id="UP000663981"/>
    </source>
</evidence>
<dbReference type="InterPro" id="IPR046953">
    <property type="entry name" value="Spore_GerAC-like_C"/>
</dbReference>
<evidence type="ECO:0000313" key="10">
    <source>
        <dbReference type="EMBL" id="MBO1513016.1"/>
    </source>
</evidence>
<dbReference type="PROSITE" id="PS51257">
    <property type="entry name" value="PROKAR_LIPOPROTEIN"/>
    <property type="match status" value="1"/>
</dbReference>
<keyword evidence="11" id="KW-1185">Reference proteome</keyword>
<dbReference type="Pfam" id="PF05504">
    <property type="entry name" value="Spore_GerAC"/>
    <property type="match status" value="1"/>
</dbReference>
<comment type="caution">
    <text evidence="10">The sequence shown here is derived from an EMBL/GenBank/DDBJ whole genome shotgun (WGS) entry which is preliminary data.</text>
</comment>
<dbReference type="NCBIfam" id="TIGR02887">
    <property type="entry name" value="spore_ger_x_C"/>
    <property type="match status" value="1"/>
</dbReference>
<dbReference type="InterPro" id="IPR038501">
    <property type="entry name" value="Spore_GerAC_C_sf"/>
</dbReference>
<dbReference type="EMBL" id="JAGDEL010000011">
    <property type="protein sequence ID" value="MBO1513016.1"/>
    <property type="molecule type" value="Genomic_DNA"/>
</dbReference>
<evidence type="ECO:0000256" key="5">
    <source>
        <dbReference type="ARBA" id="ARBA00023136"/>
    </source>
</evidence>
<feature type="domain" description="Spore germination protein N-terminal" evidence="9">
    <location>
        <begin position="21"/>
        <end position="194"/>
    </location>
</feature>
<accession>A0ABS3N3Y6</accession>
<name>A0ABS3N3Y6_9BACI</name>
<evidence type="ECO:0000256" key="4">
    <source>
        <dbReference type="ARBA" id="ARBA00022729"/>
    </source>
</evidence>
<keyword evidence="3" id="KW-0309">Germination</keyword>